<comment type="caution">
    <text evidence="1">The sequence shown here is derived from an EMBL/GenBank/DDBJ whole genome shotgun (WGS) entry which is preliminary data.</text>
</comment>
<dbReference type="InterPro" id="IPR036188">
    <property type="entry name" value="FAD/NAD-bd_sf"/>
</dbReference>
<name>A0A8S3BJ93_9BILA</name>
<feature type="non-terminal residue" evidence="1">
    <location>
        <position position="1"/>
    </location>
</feature>
<evidence type="ECO:0000313" key="1">
    <source>
        <dbReference type="EMBL" id="CAF4808991.1"/>
    </source>
</evidence>
<proteinExistence type="predicted"/>
<dbReference type="Proteomes" id="UP000681720">
    <property type="component" value="Unassembled WGS sequence"/>
</dbReference>
<reference evidence="1" key="1">
    <citation type="submission" date="2021-02" db="EMBL/GenBank/DDBJ databases">
        <authorList>
            <person name="Nowell W R."/>
        </authorList>
    </citation>
    <scope>NUCLEOTIDE SEQUENCE</scope>
</reference>
<gene>
    <name evidence="1" type="ORF">GIL414_LOCUS47498</name>
</gene>
<sequence>KGVFCGGDIAKVASTTVECVNDGKTAAWHIHRYIQVRYTKTNMFPSTCIFQ</sequence>
<accession>A0A8S3BJ93</accession>
<organism evidence="1 2">
    <name type="scientific">Rotaria magnacalcarata</name>
    <dbReference type="NCBI Taxonomy" id="392030"/>
    <lineage>
        <taxon>Eukaryota</taxon>
        <taxon>Metazoa</taxon>
        <taxon>Spiralia</taxon>
        <taxon>Gnathifera</taxon>
        <taxon>Rotifera</taxon>
        <taxon>Eurotatoria</taxon>
        <taxon>Bdelloidea</taxon>
        <taxon>Philodinida</taxon>
        <taxon>Philodinidae</taxon>
        <taxon>Rotaria</taxon>
    </lineage>
</organism>
<dbReference type="Gene3D" id="3.50.50.60">
    <property type="entry name" value="FAD/NAD(P)-binding domain"/>
    <property type="match status" value="1"/>
</dbReference>
<dbReference type="AlphaFoldDB" id="A0A8S3BJ93"/>
<evidence type="ECO:0000313" key="2">
    <source>
        <dbReference type="Proteomes" id="UP000681720"/>
    </source>
</evidence>
<protein>
    <submittedName>
        <fullName evidence="1">Uncharacterized protein</fullName>
    </submittedName>
</protein>
<dbReference type="EMBL" id="CAJOBJ010151635">
    <property type="protein sequence ID" value="CAF4808991.1"/>
    <property type="molecule type" value="Genomic_DNA"/>
</dbReference>